<organism evidence="1">
    <name type="scientific">marine metagenome</name>
    <dbReference type="NCBI Taxonomy" id="408172"/>
    <lineage>
        <taxon>unclassified sequences</taxon>
        <taxon>metagenomes</taxon>
        <taxon>ecological metagenomes</taxon>
    </lineage>
</organism>
<evidence type="ECO:0000313" key="1">
    <source>
        <dbReference type="EMBL" id="SVA66520.1"/>
    </source>
</evidence>
<dbReference type="AlphaFoldDB" id="A0A381XPE1"/>
<name>A0A381XPE1_9ZZZZ</name>
<reference evidence="1" key="1">
    <citation type="submission" date="2018-05" db="EMBL/GenBank/DDBJ databases">
        <authorList>
            <person name="Lanie J.A."/>
            <person name="Ng W.-L."/>
            <person name="Kazmierczak K.M."/>
            <person name="Andrzejewski T.M."/>
            <person name="Davidsen T.M."/>
            <person name="Wayne K.J."/>
            <person name="Tettelin H."/>
            <person name="Glass J.I."/>
            <person name="Rusch D."/>
            <person name="Podicherti R."/>
            <person name="Tsui H.-C.T."/>
            <person name="Winkler M.E."/>
        </authorList>
    </citation>
    <scope>NUCLEOTIDE SEQUENCE</scope>
</reference>
<proteinExistence type="predicted"/>
<sequence>MKYLPITLLTSLTLSILLLFAGFSDEKTKYRPEGKSWGEILTEESLNFEMLPLQPPSNNPLETARGLMRCVRLHIAYDTVNLEVCGLDDWETKNEGGFAGFKESKQFKECKYYVDHKLEQEYAFKFNKKAHRLFEEEEDLRPVLFMWHKNRELKGYYKVMQEIMELHTRALTIGELKQEMEKIPLSADLTTCMDYRDYVDLEGGL</sequence>
<gene>
    <name evidence="1" type="ORF">METZ01_LOCUS119374</name>
</gene>
<protein>
    <submittedName>
        <fullName evidence="1">Uncharacterized protein</fullName>
    </submittedName>
</protein>
<accession>A0A381XPE1</accession>
<dbReference type="EMBL" id="UINC01015875">
    <property type="protein sequence ID" value="SVA66520.1"/>
    <property type="molecule type" value="Genomic_DNA"/>
</dbReference>